<evidence type="ECO:0000256" key="1">
    <source>
        <dbReference type="SAM" id="MobiDB-lite"/>
    </source>
</evidence>
<dbReference type="EMBL" id="BAABLK010000006">
    <property type="protein sequence ID" value="GAA5225851.1"/>
    <property type="molecule type" value="Genomic_DNA"/>
</dbReference>
<comment type="caution">
    <text evidence="2">The sequence shown here is derived from an EMBL/GenBank/DDBJ whole genome shotgun (WGS) entry which is preliminary data.</text>
</comment>
<dbReference type="Proteomes" id="UP001501257">
    <property type="component" value="Unassembled WGS sequence"/>
</dbReference>
<protein>
    <submittedName>
        <fullName evidence="2">Uncharacterized protein</fullName>
    </submittedName>
</protein>
<reference evidence="3" key="1">
    <citation type="journal article" date="2019" name="Int. J. Syst. Evol. Microbiol.">
        <title>The Global Catalogue of Microorganisms (GCM) 10K type strain sequencing project: providing services to taxonomists for standard genome sequencing and annotation.</title>
        <authorList>
            <consortium name="The Broad Institute Genomics Platform"/>
            <consortium name="The Broad Institute Genome Sequencing Center for Infectious Disease"/>
            <person name="Wu L."/>
            <person name="Ma J."/>
        </authorList>
    </citation>
    <scope>NUCLEOTIDE SEQUENCE [LARGE SCALE GENOMIC DNA]</scope>
    <source>
        <strain evidence="3">JCM 18952</strain>
    </source>
</reference>
<evidence type="ECO:0000313" key="2">
    <source>
        <dbReference type="EMBL" id="GAA5225851.1"/>
    </source>
</evidence>
<organism evidence="2 3">
    <name type="scientific">Paeniglutamicibacter antarcticus</name>
    <dbReference type="NCBI Taxonomy" id="494023"/>
    <lineage>
        <taxon>Bacteria</taxon>
        <taxon>Bacillati</taxon>
        <taxon>Actinomycetota</taxon>
        <taxon>Actinomycetes</taxon>
        <taxon>Micrococcales</taxon>
        <taxon>Micrococcaceae</taxon>
        <taxon>Paeniglutamicibacter</taxon>
    </lineage>
</organism>
<gene>
    <name evidence="2" type="ORF">GCM10025778_03810</name>
</gene>
<evidence type="ECO:0000313" key="3">
    <source>
        <dbReference type="Proteomes" id="UP001501257"/>
    </source>
</evidence>
<proteinExistence type="predicted"/>
<name>A0ABP9THK1_9MICC</name>
<accession>A0ABP9THK1</accession>
<keyword evidence="3" id="KW-1185">Reference proteome</keyword>
<sequence length="69" mass="7457">MAVNAPEAMSAALVRTTTLLRMDIKRVPILPNSPSMNLIRGRAAPDRMGLSEPGSDDGHELNCIPKMKV</sequence>
<feature type="region of interest" description="Disordered" evidence="1">
    <location>
        <begin position="45"/>
        <end position="69"/>
    </location>
</feature>